<evidence type="ECO:0000256" key="1">
    <source>
        <dbReference type="ARBA" id="ARBA00004651"/>
    </source>
</evidence>
<dbReference type="InterPro" id="IPR039672">
    <property type="entry name" value="MFS_2"/>
</dbReference>
<dbReference type="NCBIfam" id="TIGR00792">
    <property type="entry name" value="gph"/>
    <property type="match status" value="1"/>
</dbReference>
<evidence type="ECO:0000256" key="6">
    <source>
        <dbReference type="SAM" id="Phobius"/>
    </source>
</evidence>
<dbReference type="InterPro" id="IPR018043">
    <property type="entry name" value="Na/Gal_symport_CS"/>
</dbReference>
<keyword evidence="5 6" id="KW-0472">Membrane</keyword>
<feature type="transmembrane region" description="Helical" evidence="6">
    <location>
        <begin position="342"/>
        <end position="366"/>
    </location>
</feature>
<evidence type="ECO:0000256" key="4">
    <source>
        <dbReference type="ARBA" id="ARBA00022989"/>
    </source>
</evidence>
<feature type="transmembrane region" description="Helical" evidence="6">
    <location>
        <begin position="436"/>
        <end position="454"/>
    </location>
</feature>
<evidence type="ECO:0000256" key="3">
    <source>
        <dbReference type="ARBA" id="ARBA00022692"/>
    </source>
</evidence>
<dbReference type="GO" id="GO:0005886">
    <property type="term" value="C:plasma membrane"/>
    <property type="evidence" value="ECO:0007669"/>
    <property type="project" value="UniProtKB-SubCell"/>
</dbReference>
<dbReference type="GO" id="GO:0008643">
    <property type="term" value="P:carbohydrate transport"/>
    <property type="evidence" value="ECO:0007669"/>
    <property type="project" value="InterPro"/>
</dbReference>
<dbReference type="GO" id="GO:0015293">
    <property type="term" value="F:symporter activity"/>
    <property type="evidence" value="ECO:0007669"/>
    <property type="project" value="InterPro"/>
</dbReference>
<dbReference type="InterPro" id="IPR036259">
    <property type="entry name" value="MFS_trans_sf"/>
</dbReference>
<keyword evidence="3 6" id="KW-0812">Transmembrane</keyword>
<keyword evidence="4 6" id="KW-1133">Transmembrane helix</keyword>
<evidence type="ECO:0000313" key="8">
    <source>
        <dbReference type="Proteomes" id="UP000559182"/>
    </source>
</evidence>
<feature type="transmembrane region" description="Helical" evidence="6">
    <location>
        <begin position="54"/>
        <end position="73"/>
    </location>
</feature>
<keyword evidence="2" id="KW-1003">Cell membrane</keyword>
<protein>
    <submittedName>
        <fullName evidence="7">Glucuronide carrier protein</fullName>
    </submittedName>
</protein>
<reference evidence="7 8" key="1">
    <citation type="submission" date="2020-08" db="EMBL/GenBank/DDBJ databases">
        <title>Sequencing the genomes of 1000 actinobacteria strains.</title>
        <authorList>
            <person name="Klenk H.-P."/>
        </authorList>
    </citation>
    <scope>NUCLEOTIDE SEQUENCE [LARGE SCALE GENOMIC DNA]</scope>
    <source>
        <strain evidence="7 8">DSM 105369</strain>
    </source>
</reference>
<dbReference type="CDD" id="cd17332">
    <property type="entry name" value="MFS_MelB_like"/>
    <property type="match status" value="1"/>
</dbReference>
<dbReference type="GO" id="GO:0006814">
    <property type="term" value="P:sodium ion transport"/>
    <property type="evidence" value="ECO:0007669"/>
    <property type="project" value="InterPro"/>
</dbReference>
<dbReference type="InterPro" id="IPR001927">
    <property type="entry name" value="Na/Gal_symport"/>
</dbReference>
<gene>
    <name evidence="7" type="ORF">FHU39_004659</name>
</gene>
<dbReference type="EMBL" id="JACHVQ010000006">
    <property type="protein sequence ID" value="MBB2894613.1"/>
    <property type="molecule type" value="Genomic_DNA"/>
</dbReference>
<name>A0A839NE64_9MICO</name>
<feature type="transmembrane region" description="Helical" evidence="6">
    <location>
        <begin position="318"/>
        <end position="336"/>
    </location>
</feature>
<evidence type="ECO:0000256" key="5">
    <source>
        <dbReference type="ARBA" id="ARBA00023136"/>
    </source>
</evidence>
<dbReference type="PANTHER" id="PTHR11328">
    <property type="entry name" value="MAJOR FACILITATOR SUPERFAMILY DOMAIN-CONTAINING PROTEIN"/>
    <property type="match status" value="1"/>
</dbReference>
<proteinExistence type="predicted"/>
<evidence type="ECO:0000313" key="7">
    <source>
        <dbReference type="EMBL" id="MBB2894613.1"/>
    </source>
</evidence>
<feature type="transmembrane region" description="Helical" evidence="6">
    <location>
        <begin position="290"/>
        <end position="311"/>
    </location>
</feature>
<accession>A0A839NE64</accession>
<feature type="transmembrane region" description="Helical" evidence="6">
    <location>
        <begin position="205"/>
        <end position="228"/>
    </location>
</feature>
<dbReference type="Gene3D" id="1.20.1250.20">
    <property type="entry name" value="MFS general substrate transporter like domains"/>
    <property type="match status" value="2"/>
</dbReference>
<feature type="transmembrane region" description="Helical" evidence="6">
    <location>
        <begin position="166"/>
        <end position="185"/>
    </location>
</feature>
<comment type="caution">
    <text evidence="7">The sequence shown here is derived from an EMBL/GenBank/DDBJ whole genome shotgun (WGS) entry which is preliminary data.</text>
</comment>
<feature type="transmembrane region" description="Helical" evidence="6">
    <location>
        <begin position="399"/>
        <end position="416"/>
    </location>
</feature>
<dbReference type="Proteomes" id="UP000559182">
    <property type="component" value="Unassembled WGS sequence"/>
</dbReference>
<dbReference type="PROSITE" id="PS00872">
    <property type="entry name" value="NA_GALACTOSIDE_SYMP"/>
    <property type="match status" value="1"/>
</dbReference>
<feature type="transmembrane region" description="Helical" evidence="6">
    <location>
        <begin position="254"/>
        <end position="278"/>
    </location>
</feature>
<dbReference type="Pfam" id="PF13347">
    <property type="entry name" value="MFS_2"/>
    <property type="match status" value="1"/>
</dbReference>
<dbReference type="AlphaFoldDB" id="A0A839NE64"/>
<comment type="subcellular location">
    <subcellularLocation>
        <location evidence="1">Cell membrane</location>
        <topology evidence="1">Multi-pass membrane protein</topology>
    </subcellularLocation>
</comment>
<dbReference type="SUPFAM" id="SSF103473">
    <property type="entry name" value="MFS general substrate transporter"/>
    <property type="match status" value="1"/>
</dbReference>
<keyword evidence="8" id="KW-1185">Reference proteome</keyword>
<dbReference type="PANTHER" id="PTHR11328:SF39">
    <property type="entry name" value="2,3-DIHYDROXYPROPANE-1-SULFONATE EXPORTER-RELATED"/>
    <property type="match status" value="1"/>
</dbReference>
<feature type="transmembrane region" description="Helical" evidence="6">
    <location>
        <begin position="94"/>
        <end position="114"/>
    </location>
</feature>
<feature type="transmembrane region" description="Helical" evidence="6">
    <location>
        <begin position="126"/>
        <end position="146"/>
    </location>
</feature>
<evidence type="ECO:0000256" key="2">
    <source>
        <dbReference type="ARBA" id="ARBA00022475"/>
    </source>
</evidence>
<sequence>MMTEVSTPRTHAGVIGRLPRRSIVGYGFGDFANNLAFSLGASFLLYYYTDVAGISAAAVAAMFLVVRFWDAFTDLFAGRLVDRTMTRWGKFRPFILFGAVPLLFMSFLCFHVPSNVTYGTKLLYVYLTYAVLGLVYSLVNIPYGSLASAMTQDVQERAKLVSGRTIGTAVASVGLTWIIAPKISALKDQKKSLTSEQYLHQAQSIFTQTTLWFILIGTVAYLIVFCTTREKVVRRASRVSVRESFATLRHNRPLAFLCGASFCYLTGMFATLGVSAFYAQYILGDVKNAVWISLVSIGISFVATPFVPALIRRFGKKNLFIALGGFTVVGGVAIFLTPNNHLGLSLVFLGISGIGQSLINTIMFGLEADTVEYGEWKSGQRSEGATYALFSFTRKVTQSIGGFLGAGLLALGNYVSSSSSNSNPVQPDSALTMIKFTMGIVPAVAAIVAMIIFWKYPLTDKVFTQIRDENELRKSAAINVSGDEEATPA</sequence>
<dbReference type="RefSeq" id="WP_183323047.1">
    <property type="nucleotide sequence ID" value="NZ_JACHVQ010000006.1"/>
</dbReference>
<organism evidence="7 8">
    <name type="scientific">Flexivirga oryzae</name>
    <dbReference type="NCBI Taxonomy" id="1794944"/>
    <lineage>
        <taxon>Bacteria</taxon>
        <taxon>Bacillati</taxon>
        <taxon>Actinomycetota</taxon>
        <taxon>Actinomycetes</taxon>
        <taxon>Micrococcales</taxon>
        <taxon>Dermacoccaceae</taxon>
        <taxon>Flexivirga</taxon>
    </lineage>
</organism>